<evidence type="ECO:0000313" key="3">
    <source>
        <dbReference type="Proteomes" id="UP000324748"/>
    </source>
</evidence>
<protein>
    <submittedName>
        <fullName evidence="2">Uncharacterized protein</fullName>
    </submittedName>
</protein>
<sequence length="184" mass="20795">MSIALRALVAELSGQKNRPTLADPTDMYILARCHRHTGQLLGVPQRRFSGVERNVGVHRHIPTIHTESDLRVPQRRSSVVKERESIFWNGLFHRFLHPAEPPRVHWSCWMMDCMEYAPKKSAYLNSPLPGSFFPPPSSPGSLTSLLILNLILNLIHPHPSIHPRPRPHPLLQSPSIPTSLSPSQ</sequence>
<organism evidence="2 3">
    <name type="scientific">Puccinia graminis f. sp. tritici</name>
    <dbReference type="NCBI Taxonomy" id="56615"/>
    <lineage>
        <taxon>Eukaryota</taxon>
        <taxon>Fungi</taxon>
        <taxon>Dikarya</taxon>
        <taxon>Basidiomycota</taxon>
        <taxon>Pucciniomycotina</taxon>
        <taxon>Pucciniomycetes</taxon>
        <taxon>Pucciniales</taxon>
        <taxon>Pucciniaceae</taxon>
        <taxon>Puccinia</taxon>
    </lineage>
</organism>
<name>A0A5B0MII8_PUCGR</name>
<evidence type="ECO:0000256" key="1">
    <source>
        <dbReference type="SAM" id="MobiDB-lite"/>
    </source>
</evidence>
<dbReference type="AlphaFoldDB" id="A0A5B0MII8"/>
<evidence type="ECO:0000313" key="2">
    <source>
        <dbReference type="EMBL" id="KAA1076432.1"/>
    </source>
</evidence>
<dbReference type="Proteomes" id="UP000324748">
    <property type="component" value="Unassembled WGS sequence"/>
</dbReference>
<dbReference type="EMBL" id="VSWC01000145">
    <property type="protein sequence ID" value="KAA1076432.1"/>
    <property type="molecule type" value="Genomic_DNA"/>
</dbReference>
<feature type="region of interest" description="Disordered" evidence="1">
    <location>
        <begin position="163"/>
        <end position="184"/>
    </location>
</feature>
<reference evidence="2 3" key="1">
    <citation type="submission" date="2019-05" db="EMBL/GenBank/DDBJ databases">
        <title>Emergence of the Ug99 lineage of the wheat stem rust pathogen through somatic hybridization.</title>
        <authorList>
            <person name="Li F."/>
            <person name="Upadhyaya N.M."/>
            <person name="Sperschneider J."/>
            <person name="Matny O."/>
            <person name="Nguyen-Phuc H."/>
            <person name="Mago R."/>
            <person name="Raley C."/>
            <person name="Miller M.E."/>
            <person name="Silverstein K.A.T."/>
            <person name="Henningsen E."/>
            <person name="Hirsch C.D."/>
            <person name="Visser B."/>
            <person name="Pretorius Z.A."/>
            <person name="Steffenson B.J."/>
            <person name="Schwessinger B."/>
            <person name="Dodds P.N."/>
            <person name="Figueroa M."/>
        </authorList>
    </citation>
    <scope>NUCLEOTIDE SEQUENCE [LARGE SCALE GENOMIC DNA]</scope>
    <source>
        <strain evidence="2">21-0</strain>
    </source>
</reference>
<gene>
    <name evidence="2" type="ORF">PGT21_006997</name>
</gene>
<comment type="caution">
    <text evidence="2">The sequence shown here is derived from an EMBL/GenBank/DDBJ whole genome shotgun (WGS) entry which is preliminary data.</text>
</comment>
<proteinExistence type="predicted"/>
<keyword evidence="3" id="KW-1185">Reference proteome</keyword>
<accession>A0A5B0MII8</accession>